<dbReference type="Proteomes" id="UP000031631">
    <property type="component" value="Chromosome"/>
</dbReference>
<keyword evidence="2 5" id="KW-0812">Transmembrane</keyword>
<dbReference type="InterPro" id="IPR004695">
    <property type="entry name" value="SLAC1/Mae1/Ssu1/TehA"/>
</dbReference>
<protein>
    <submittedName>
        <fullName evidence="6">Tellurite resistance/dicarboxylate transporter, TDT family</fullName>
    </submittedName>
</protein>
<evidence type="ECO:0000256" key="1">
    <source>
        <dbReference type="ARBA" id="ARBA00004141"/>
    </source>
</evidence>
<dbReference type="Gene3D" id="1.50.10.150">
    <property type="entry name" value="Voltage-dependent anion channel"/>
    <property type="match status" value="1"/>
</dbReference>
<evidence type="ECO:0000256" key="4">
    <source>
        <dbReference type="ARBA" id="ARBA00023136"/>
    </source>
</evidence>
<keyword evidence="4 5" id="KW-0472">Membrane</keyword>
<dbReference type="AlphaFoldDB" id="A0A7U6GIB9"/>
<dbReference type="RefSeq" id="WP_308417075.1">
    <property type="nucleotide sequence ID" value="NZ_AP012273.1"/>
</dbReference>
<evidence type="ECO:0000256" key="2">
    <source>
        <dbReference type="ARBA" id="ARBA00022692"/>
    </source>
</evidence>
<feature type="transmembrane region" description="Helical" evidence="5">
    <location>
        <begin position="197"/>
        <end position="216"/>
    </location>
</feature>
<feature type="transmembrane region" description="Helical" evidence="5">
    <location>
        <begin position="283"/>
        <end position="302"/>
    </location>
</feature>
<evidence type="ECO:0000313" key="7">
    <source>
        <dbReference type="Proteomes" id="UP000031631"/>
    </source>
</evidence>
<feature type="transmembrane region" description="Helical" evidence="5">
    <location>
        <begin position="166"/>
        <end position="185"/>
    </location>
</feature>
<name>A0A7U6GIB9_9GAMM</name>
<feature type="transmembrane region" description="Helical" evidence="5">
    <location>
        <begin position="9"/>
        <end position="27"/>
    </location>
</feature>
<evidence type="ECO:0000256" key="5">
    <source>
        <dbReference type="SAM" id="Phobius"/>
    </source>
</evidence>
<keyword evidence="7" id="KW-1185">Reference proteome</keyword>
<feature type="transmembrane region" description="Helical" evidence="5">
    <location>
        <begin position="228"/>
        <end position="247"/>
    </location>
</feature>
<dbReference type="InterPro" id="IPR052951">
    <property type="entry name" value="Tellurite_res_ion_channel"/>
</dbReference>
<dbReference type="KEGG" id="tbn:TBH_C1254"/>
<feature type="transmembrane region" description="Helical" evidence="5">
    <location>
        <begin position="254"/>
        <end position="271"/>
    </location>
</feature>
<dbReference type="GO" id="GO:0046583">
    <property type="term" value="F:monoatomic cation efflux transmembrane transporter activity"/>
    <property type="evidence" value="ECO:0007669"/>
    <property type="project" value="TreeGrafter"/>
</dbReference>
<keyword evidence="3 5" id="KW-1133">Transmembrane helix</keyword>
<proteinExistence type="predicted"/>
<comment type="subcellular location">
    <subcellularLocation>
        <location evidence="1">Membrane</location>
        <topology evidence="1">Multi-pass membrane protein</topology>
    </subcellularLocation>
</comment>
<feature type="transmembrane region" description="Helical" evidence="5">
    <location>
        <begin position="140"/>
        <end position="160"/>
    </location>
</feature>
<dbReference type="EMBL" id="AP012273">
    <property type="protein sequence ID" value="BAO44179.1"/>
    <property type="molecule type" value="Genomic_DNA"/>
</dbReference>
<accession>A0A7U6GIB9</accession>
<dbReference type="Pfam" id="PF03595">
    <property type="entry name" value="SLAC1"/>
    <property type="match status" value="1"/>
</dbReference>
<feature type="transmembrane region" description="Helical" evidence="5">
    <location>
        <begin position="39"/>
        <end position="61"/>
    </location>
</feature>
<feature type="transmembrane region" description="Helical" evidence="5">
    <location>
        <begin position="82"/>
        <end position="101"/>
    </location>
</feature>
<sequence length="318" mass="35905">MSTSRIENFPVSFFSMIMGMAGLAIAWEKAHQILEINPLLSHALLLATGAVFVVLIFIYSIKILRYRQSVSAELHNPIKLNFFPAVSISLLLISIALLPIAPRMAEVLWGTGVGLHFLLTLYVMRVWIHHEHFEIHHINPAWFIPVVGNVLVPIAGTHLGYYEISWFFFSIGIVFWIVLFTIIFYRVLFHPPMPAKLLPTLFILIAPPAVGFLSYIALTGEQDAFGRVLYYAALFLTILLVTQAGFFARLKFSLSWWAYSFPLAAMTIATLKMFELTGKQGFYYMGWGFLGLISLVVLFLLLKTFSAIGRHNICTPEA</sequence>
<dbReference type="GO" id="GO:0005886">
    <property type="term" value="C:plasma membrane"/>
    <property type="evidence" value="ECO:0007669"/>
    <property type="project" value="TreeGrafter"/>
</dbReference>
<reference evidence="6 7" key="1">
    <citation type="journal article" date="2014" name="PLoS ONE">
        <title>Physiological and genomic features of a novel sulfur-oxidizing gammaproteobacterium belonging to a previously uncultivated symbiotic lineage isolated from a hydrothermal vent.</title>
        <authorList>
            <person name="Nunoura T."/>
            <person name="Takaki Y."/>
            <person name="Kazama H."/>
            <person name="Kakuta J."/>
            <person name="Shimamura S."/>
            <person name="Makita H."/>
            <person name="Hirai M."/>
            <person name="Miyazaki M."/>
            <person name="Takai K."/>
        </authorList>
    </citation>
    <scope>NUCLEOTIDE SEQUENCE [LARGE SCALE GENOMIC DNA]</scope>
    <source>
        <strain evidence="6 7">Hiromi1</strain>
    </source>
</reference>
<evidence type="ECO:0000256" key="3">
    <source>
        <dbReference type="ARBA" id="ARBA00022989"/>
    </source>
</evidence>
<feature type="transmembrane region" description="Helical" evidence="5">
    <location>
        <begin position="107"/>
        <end position="128"/>
    </location>
</feature>
<organism evidence="6 7">
    <name type="scientific">Thiolapillus brandeum</name>
    <dbReference type="NCBI Taxonomy" id="1076588"/>
    <lineage>
        <taxon>Bacteria</taxon>
        <taxon>Pseudomonadati</taxon>
        <taxon>Pseudomonadota</taxon>
        <taxon>Gammaproteobacteria</taxon>
        <taxon>Chromatiales</taxon>
        <taxon>Sedimenticolaceae</taxon>
        <taxon>Thiolapillus</taxon>
    </lineage>
</organism>
<dbReference type="PANTHER" id="PTHR37955">
    <property type="entry name" value="TELLURITE RESISTANCE PROTEIN TEHA"/>
    <property type="match status" value="1"/>
</dbReference>
<evidence type="ECO:0000313" key="6">
    <source>
        <dbReference type="EMBL" id="BAO44179.1"/>
    </source>
</evidence>
<dbReference type="InterPro" id="IPR038665">
    <property type="entry name" value="Voltage-dep_anion_channel_sf"/>
</dbReference>
<dbReference type="PANTHER" id="PTHR37955:SF1">
    <property type="entry name" value="DEP DOMAIN-CONTAINING PROTEIN"/>
    <property type="match status" value="1"/>
</dbReference>
<dbReference type="CDD" id="cd09323">
    <property type="entry name" value="TDT_SLAC1_like"/>
    <property type="match status" value="1"/>
</dbReference>
<gene>
    <name evidence="6" type="ORF">TBH_C1254</name>
</gene>